<evidence type="ECO:0000259" key="3">
    <source>
        <dbReference type="Pfam" id="PF00588"/>
    </source>
</evidence>
<evidence type="ECO:0000313" key="4">
    <source>
        <dbReference type="EMBL" id="OGZ41555.1"/>
    </source>
</evidence>
<gene>
    <name evidence="4" type="ORF">A3B04_01210</name>
</gene>
<dbReference type="Proteomes" id="UP000177126">
    <property type="component" value="Unassembled WGS sequence"/>
</dbReference>
<dbReference type="PANTHER" id="PTHR46429">
    <property type="entry name" value="23S RRNA (GUANOSINE-2'-O-)-METHYLTRANSFERASE RLMB"/>
    <property type="match status" value="1"/>
</dbReference>
<dbReference type="InterPro" id="IPR029028">
    <property type="entry name" value="Alpha/beta_knot_MTases"/>
</dbReference>
<dbReference type="Gene3D" id="3.40.1280.10">
    <property type="match status" value="1"/>
</dbReference>
<keyword evidence="2" id="KW-0808">Transferase</keyword>
<dbReference type="GO" id="GO:0003723">
    <property type="term" value="F:RNA binding"/>
    <property type="evidence" value="ECO:0007669"/>
    <property type="project" value="InterPro"/>
</dbReference>
<dbReference type="GO" id="GO:0005829">
    <property type="term" value="C:cytosol"/>
    <property type="evidence" value="ECO:0007669"/>
    <property type="project" value="TreeGrafter"/>
</dbReference>
<dbReference type="PANTHER" id="PTHR46429:SF1">
    <property type="entry name" value="23S RRNA (GUANOSINE-2'-O-)-METHYLTRANSFERASE RLMB"/>
    <property type="match status" value="1"/>
</dbReference>
<evidence type="ECO:0000256" key="2">
    <source>
        <dbReference type="ARBA" id="ARBA00022679"/>
    </source>
</evidence>
<evidence type="ECO:0000256" key="1">
    <source>
        <dbReference type="ARBA" id="ARBA00022603"/>
    </source>
</evidence>
<dbReference type="CDD" id="cd18097">
    <property type="entry name" value="SpoU-like"/>
    <property type="match status" value="1"/>
</dbReference>
<sequence>MKTKVSERKLVVVGHNIRSAFNVGSIFRTSDGAGVSKIILGGYSAHPPHPKLLKTALGAEQSVPYEKVWQIWRAIDKLKEDGYNIIALEKNSQAKNIFKFKPRFPLALVLGNEVRGLSEEILKRCDNVVFIPMAGKKESLNVSVAFGVAVYTLLNY</sequence>
<dbReference type="GO" id="GO:0008173">
    <property type="term" value="F:RNA methyltransferase activity"/>
    <property type="evidence" value="ECO:0007669"/>
    <property type="project" value="InterPro"/>
</dbReference>
<protein>
    <recommendedName>
        <fullName evidence="3">tRNA/rRNA methyltransferase SpoU type domain-containing protein</fullName>
    </recommendedName>
</protein>
<accession>A0A1G2FTY4</accession>
<reference evidence="4 5" key="1">
    <citation type="journal article" date="2016" name="Nat. Commun.">
        <title>Thousands of microbial genomes shed light on interconnected biogeochemical processes in an aquifer system.</title>
        <authorList>
            <person name="Anantharaman K."/>
            <person name="Brown C.T."/>
            <person name="Hug L.A."/>
            <person name="Sharon I."/>
            <person name="Castelle C.J."/>
            <person name="Probst A.J."/>
            <person name="Thomas B.C."/>
            <person name="Singh A."/>
            <person name="Wilkins M.J."/>
            <person name="Karaoz U."/>
            <person name="Brodie E.L."/>
            <person name="Williams K.H."/>
            <person name="Hubbard S.S."/>
            <person name="Banfield J.F."/>
        </authorList>
    </citation>
    <scope>NUCLEOTIDE SEQUENCE [LARGE SCALE GENOMIC DNA]</scope>
</reference>
<name>A0A1G2FTY4_9BACT</name>
<keyword evidence="1" id="KW-0489">Methyltransferase</keyword>
<organism evidence="4 5">
    <name type="scientific">Candidatus Portnoybacteria bacterium RIFCSPLOWO2_02_FULL_39_11</name>
    <dbReference type="NCBI Taxonomy" id="1802001"/>
    <lineage>
        <taxon>Bacteria</taxon>
        <taxon>Candidatus Portnoyibacteriota</taxon>
    </lineage>
</organism>
<dbReference type="EMBL" id="MHNF01000011">
    <property type="protein sequence ID" value="OGZ41555.1"/>
    <property type="molecule type" value="Genomic_DNA"/>
</dbReference>
<comment type="caution">
    <text evidence="4">The sequence shown here is derived from an EMBL/GenBank/DDBJ whole genome shotgun (WGS) entry which is preliminary data.</text>
</comment>
<dbReference type="GO" id="GO:0006396">
    <property type="term" value="P:RNA processing"/>
    <property type="evidence" value="ECO:0007669"/>
    <property type="project" value="InterPro"/>
</dbReference>
<dbReference type="InterPro" id="IPR004441">
    <property type="entry name" value="rRNA_MeTrfase_TrmH"/>
</dbReference>
<dbReference type="SUPFAM" id="SSF75217">
    <property type="entry name" value="alpha/beta knot"/>
    <property type="match status" value="1"/>
</dbReference>
<feature type="domain" description="tRNA/rRNA methyltransferase SpoU type" evidence="3">
    <location>
        <begin position="10"/>
        <end position="151"/>
    </location>
</feature>
<dbReference type="InterPro" id="IPR001537">
    <property type="entry name" value="SpoU_MeTrfase"/>
</dbReference>
<dbReference type="InterPro" id="IPR029026">
    <property type="entry name" value="tRNA_m1G_MTases_N"/>
</dbReference>
<dbReference type="GO" id="GO:0032259">
    <property type="term" value="P:methylation"/>
    <property type="evidence" value="ECO:0007669"/>
    <property type="project" value="UniProtKB-KW"/>
</dbReference>
<evidence type="ECO:0000313" key="5">
    <source>
        <dbReference type="Proteomes" id="UP000177126"/>
    </source>
</evidence>
<dbReference type="Pfam" id="PF00588">
    <property type="entry name" value="SpoU_methylase"/>
    <property type="match status" value="1"/>
</dbReference>
<proteinExistence type="predicted"/>
<dbReference type="AlphaFoldDB" id="A0A1G2FTY4"/>